<dbReference type="Proteomes" id="UP000280395">
    <property type="component" value="Unassembled WGS sequence"/>
</dbReference>
<organism evidence="1 2">
    <name type="scientific">Pseudomonas syringae pv. avii</name>
    <dbReference type="NCBI Taxonomy" id="663959"/>
    <lineage>
        <taxon>Bacteria</taxon>
        <taxon>Pseudomonadati</taxon>
        <taxon>Pseudomonadota</taxon>
        <taxon>Gammaproteobacteria</taxon>
        <taxon>Pseudomonadales</taxon>
        <taxon>Pseudomonadaceae</taxon>
        <taxon>Pseudomonas</taxon>
        <taxon>Pseudomonas syringae</taxon>
    </lineage>
</organism>
<accession>A0A3M5W5N7</accession>
<protein>
    <submittedName>
        <fullName evidence="1">Uncharacterized protein</fullName>
    </submittedName>
</protein>
<gene>
    <name evidence="1" type="ORF">ALP29_201655</name>
</gene>
<dbReference type="AlphaFoldDB" id="A0A3M5W5N7"/>
<comment type="caution">
    <text evidence="1">The sequence shown here is derived from an EMBL/GenBank/DDBJ whole genome shotgun (WGS) entry which is preliminary data.</text>
</comment>
<name>A0A3M5W5N7_PSESX</name>
<sequence>MLERELPKLKAQGVEWIDLRSMISERGNQASAAHGKNGVYR</sequence>
<evidence type="ECO:0000313" key="2">
    <source>
        <dbReference type="Proteomes" id="UP000280395"/>
    </source>
</evidence>
<reference evidence="1 2" key="1">
    <citation type="submission" date="2018-08" db="EMBL/GenBank/DDBJ databases">
        <title>Recombination of ecologically and evolutionarily significant loci maintains genetic cohesion in the Pseudomonas syringae species complex.</title>
        <authorList>
            <person name="Dillon M."/>
            <person name="Thakur S."/>
            <person name="Almeida R.N.D."/>
            <person name="Weir B.S."/>
            <person name="Guttman D.S."/>
        </authorList>
    </citation>
    <scope>NUCLEOTIDE SEQUENCE [LARGE SCALE GENOMIC DNA]</scope>
    <source>
        <strain evidence="1 2">ICMP 14479</strain>
    </source>
</reference>
<dbReference type="EMBL" id="RBUA01000149">
    <property type="protein sequence ID" value="RMU65408.1"/>
    <property type="molecule type" value="Genomic_DNA"/>
</dbReference>
<evidence type="ECO:0000313" key="1">
    <source>
        <dbReference type="EMBL" id="RMU65408.1"/>
    </source>
</evidence>
<proteinExistence type="predicted"/>